<dbReference type="Proteomes" id="UP000182692">
    <property type="component" value="Unassembled WGS sequence"/>
</dbReference>
<proteinExistence type="predicted"/>
<protein>
    <submittedName>
        <fullName evidence="1">Uncharacterized protein</fullName>
    </submittedName>
</protein>
<name>A0A1I5PQT1_9GAMM</name>
<organism evidence="1 2">
    <name type="scientific">Enterovibrio norvegicus DSM 15893</name>
    <dbReference type="NCBI Taxonomy" id="1121869"/>
    <lineage>
        <taxon>Bacteria</taxon>
        <taxon>Pseudomonadati</taxon>
        <taxon>Pseudomonadota</taxon>
        <taxon>Gammaproteobacteria</taxon>
        <taxon>Vibrionales</taxon>
        <taxon>Vibrionaceae</taxon>
        <taxon>Enterovibrio</taxon>
    </lineage>
</organism>
<dbReference type="AlphaFoldDB" id="A0A1I5PQT1"/>
<dbReference type="RefSeq" id="WP_017015148.1">
    <property type="nucleotide sequence ID" value="NZ_FOWR01000013.1"/>
</dbReference>
<dbReference type="GeneID" id="35870166"/>
<reference evidence="1 2" key="1">
    <citation type="submission" date="2016-10" db="EMBL/GenBank/DDBJ databases">
        <authorList>
            <person name="de Groot N.N."/>
        </authorList>
    </citation>
    <scope>NUCLEOTIDE SEQUENCE [LARGE SCALE GENOMIC DNA]</scope>
    <source>
        <strain evidence="1 2">DSM 15893</strain>
    </source>
</reference>
<dbReference type="EMBL" id="FOWR01000013">
    <property type="protein sequence ID" value="SFP36384.1"/>
    <property type="molecule type" value="Genomic_DNA"/>
</dbReference>
<gene>
    <name evidence="1" type="ORF">SAMN03084138_02007</name>
</gene>
<dbReference type="OrthoDB" id="5915190at2"/>
<accession>A0A1I5PQT1</accession>
<sequence length="239" mass="27687">MFDINRKGFASVETHAQPIVSTEFECLPSVLLNQFYAKPIEVLPVSHDQLLAVLSNNAHYRERFGLTQLPVHFPALPRAFSQSLFPKLGVVSWKDVVGMQTIPDALLNTADYSPVLECWLNAISDRMALTLHAYRCSSNTPKLYLFPNQDFRERSEYRLSVSHGEIQGVNCYCSRRDYHEEYLEEIKTWWLSLEPFETSPNLTHIFVDIAWCKARRAYVIIDVNPNLYLLDQEVERRCV</sequence>
<evidence type="ECO:0000313" key="1">
    <source>
        <dbReference type="EMBL" id="SFP36384.1"/>
    </source>
</evidence>
<evidence type="ECO:0000313" key="2">
    <source>
        <dbReference type="Proteomes" id="UP000182692"/>
    </source>
</evidence>